<dbReference type="AlphaFoldDB" id="E1YL20"/>
<sequence length="56" mass="6572">MKRKIASLADIPFDSDLFRGFFSNRIVPLVLKPFYEKKKLNGSILKKSFNKQFVSY</sequence>
<proteinExistence type="predicted"/>
<dbReference type="EMBL" id="FR695877">
    <property type="protein sequence ID" value="CBX30803.1"/>
    <property type="molecule type" value="Genomic_DNA"/>
</dbReference>
<name>E1YL20_9BACT</name>
<evidence type="ECO:0000313" key="1">
    <source>
        <dbReference type="EMBL" id="CBX30803.1"/>
    </source>
</evidence>
<gene>
    <name evidence="1" type="ORF">N47_E43150</name>
</gene>
<accession>E1YL20</accession>
<organism evidence="1">
    <name type="scientific">uncultured Desulfobacterium sp</name>
    <dbReference type="NCBI Taxonomy" id="201089"/>
    <lineage>
        <taxon>Bacteria</taxon>
        <taxon>Pseudomonadati</taxon>
        <taxon>Thermodesulfobacteriota</taxon>
        <taxon>Desulfobacteria</taxon>
        <taxon>Desulfobacterales</taxon>
        <taxon>Desulfobacteriaceae</taxon>
        <taxon>Desulfobacterium</taxon>
        <taxon>environmental samples</taxon>
    </lineage>
</organism>
<reference evidence="1" key="1">
    <citation type="journal article" date="2011" name="Environ. Microbiol.">
        <title>Genomic insights into the metabolic potential of the polycyclic aromatic hydrocarbon degrading sulfate-reducing Deltaproteobacterium N47.</title>
        <authorList>
            <person name="Bergmann F."/>
            <person name="Selesi D."/>
            <person name="Weinmaier T."/>
            <person name="Tischler P."/>
            <person name="Rattei T."/>
            <person name="Meckenstock R.U."/>
        </authorList>
    </citation>
    <scope>NUCLEOTIDE SEQUENCE</scope>
</reference>
<protein>
    <submittedName>
        <fullName evidence="1">Uncharacterized protein</fullName>
    </submittedName>
</protein>